<dbReference type="EMBL" id="AHPL01000002">
    <property type="protein sequence ID" value="KEC56436.1"/>
    <property type="molecule type" value="Genomic_DNA"/>
</dbReference>
<name>A0A067WBY4_9HYPH</name>
<gene>
    <name evidence="1" type="ORF">O9A_00090</name>
</gene>
<dbReference type="Proteomes" id="UP000027015">
    <property type="component" value="Unassembled WGS sequence"/>
</dbReference>
<dbReference type="HOGENOM" id="CLU_3388205_0_0_5"/>
<organism evidence="1 2">
    <name type="scientific">Bartonella koehlerae C-29</name>
    <dbReference type="NCBI Taxonomy" id="1134510"/>
    <lineage>
        <taxon>Bacteria</taxon>
        <taxon>Pseudomonadati</taxon>
        <taxon>Pseudomonadota</taxon>
        <taxon>Alphaproteobacteria</taxon>
        <taxon>Hyphomicrobiales</taxon>
        <taxon>Bartonellaceae</taxon>
        <taxon>Bartonella</taxon>
    </lineage>
</organism>
<evidence type="ECO:0000313" key="1">
    <source>
        <dbReference type="EMBL" id="KEC56436.1"/>
    </source>
</evidence>
<keyword evidence="2" id="KW-1185">Reference proteome</keyword>
<protein>
    <submittedName>
        <fullName evidence="1">Uncharacterized protein</fullName>
    </submittedName>
</protein>
<comment type="caution">
    <text evidence="1">The sequence shown here is derived from an EMBL/GenBank/DDBJ whole genome shotgun (WGS) entry which is preliminary data.</text>
</comment>
<reference evidence="1 2" key="1">
    <citation type="submission" date="2012-04" db="EMBL/GenBank/DDBJ databases">
        <title>The Genome Sequence of Bartonella koehlerae C-29.</title>
        <authorList>
            <consortium name="The Broad Institute Genome Sequencing Platform"/>
            <consortium name="The Broad Institute Genome Sequencing Center for Infectious Disease"/>
            <person name="Feldgarden M."/>
            <person name="Kirby J."/>
            <person name="Kosoy M."/>
            <person name="Birtles R."/>
            <person name="Probert W.S."/>
            <person name="Chiaraviglio L."/>
            <person name="Walker B."/>
            <person name="Young S.K."/>
            <person name="Zeng Q."/>
            <person name="Gargeya S."/>
            <person name="Fitzgerald M."/>
            <person name="Haas B."/>
            <person name="Abouelleil A."/>
            <person name="Alvarado L."/>
            <person name="Arachchi H.M."/>
            <person name="Berlin A.M."/>
            <person name="Chapman S.B."/>
            <person name="Goldberg J."/>
            <person name="Griggs A."/>
            <person name="Gujja S."/>
            <person name="Hansen M."/>
            <person name="Howarth C."/>
            <person name="Imamovic A."/>
            <person name="Larimer J."/>
            <person name="McCowen C."/>
            <person name="Montmayeur A."/>
            <person name="Murphy C."/>
            <person name="Neiman D."/>
            <person name="Pearson M."/>
            <person name="Priest M."/>
            <person name="Roberts A."/>
            <person name="Saif S."/>
            <person name="Shea T."/>
            <person name="Sisk P."/>
            <person name="Sykes S."/>
            <person name="Wortman J."/>
            <person name="Nusbaum C."/>
            <person name="Birren B."/>
        </authorList>
    </citation>
    <scope>NUCLEOTIDE SEQUENCE [LARGE SCALE GENOMIC DNA]</scope>
    <source>
        <strain evidence="1 2">C-29</strain>
    </source>
</reference>
<evidence type="ECO:0000313" key="2">
    <source>
        <dbReference type="Proteomes" id="UP000027015"/>
    </source>
</evidence>
<dbReference type="AlphaFoldDB" id="A0A067WBY4"/>
<sequence>MHAKLRCEEVFVSVLSDKTPADKIYAEKGGGW</sequence>
<accession>A0A067WBY4</accession>
<proteinExistence type="predicted"/>